<accession>H0EJL7</accession>
<keyword evidence="2" id="KW-1185">Reference proteome</keyword>
<dbReference type="Proteomes" id="UP000005446">
    <property type="component" value="Unassembled WGS sequence"/>
</dbReference>
<evidence type="ECO:0000313" key="2">
    <source>
        <dbReference type="Proteomes" id="UP000005446"/>
    </source>
</evidence>
<reference evidence="1 2" key="1">
    <citation type="journal article" date="2012" name="Eukaryot. Cell">
        <title>Genome sequence of the fungus Glarea lozoyensis: the first genome sequence of a species from the Helotiaceae family.</title>
        <authorList>
            <person name="Youssar L."/>
            <person name="Gruening B.A."/>
            <person name="Erxleben A."/>
            <person name="Guenther S."/>
            <person name="Huettel W."/>
        </authorList>
    </citation>
    <scope>NUCLEOTIDE SEQUENCE [LARGE SCALE GENOMIC DNA]</scope>
    <source>
        <strain evidence="2">ATCC 74030 / MF5533</strain>
    </source>
</reference>
<name>H0EJL7_GLAL7</name>
<proteinExistence type="predicted"/>
<comment type="caution">
    <text evidence="1">The sequence shown here is derived from an EMBL/GenBank/DDBJ whole genome shotgun (WGS) entry which is preliminary data.</text>
</comment>
<dbReference type="EMBL" id="AGUE01000056">
    <property type="protein sequence ID" value="EHL01278.1"/>
    <property type="molecule type" value="Genomic_DNA"/>
</dbReference>
<organism evidence="1 2">
    <name type="scientific">Glarea lozoyensis (strain ATCC 74030 / MF5533)</name>
    <dbReference type="NCBI Taxonomy" id="1104152"/>
    <lineage>
        <taxon>Eukaryota</taxon>
        <taxon>Fungi</taxon>
        <taxon>Dikarya</taxon>
        <taxon>Ascomycota</taxon>
        <taxon>Pezizomycotina</taxon>
        <taxon>Leotiomycetes</taxon>
        <taxon>Helotiales</taxon>
        <taxon>Helotiaceae</taxon>
        <taxon>Glarea</taxon>
    </lineage>
</organism>
<gene>
    <name evidence="1" type="ORF">M7I_2745</name>
</gene>
<protein>
    <submittedName>
        <fullName evidence="1">Uncharacterized protein</fullName>
    </submittedName>
</protein>
<dbReference type="AlphaFoldDB" id="H0EJL7"/>
<dbReference type="InParanoid" id="H0EJL7"/>
<dbReference type="HOGENOM" id="CLU_3125205_0_0_1"/>
<sequence length="50" mass="5421">MEQCGQTSFYIAVTRLGPDPRIAGQVCGNLKVFKDIDGCGFEEGDVRADI</sequence>
<evidence type="ECO:0000313" key="1">
    <source>
        <dbReference type="EMBL" id="EHL01278.1"/>
    </source>
</evidence>